<keyword evidence="2" id="KW-1185">Reference proteome</keyword>
<reference evidence="1" key="1">
    <citation type="submission" date="2018-05" db="EMBL/GenBank/DDBJ databases">
        <title>Draft genome of Mucuna pruriens seed.</title>
        <authorList>
            <person name="Nnadi N.E."/>
            <person name="Vos R."/>
            <person name="Hasami M.H."/>
            <person name="Devisetty U.K."/>
            <person name="Aguiy J.C."/>
        </authorList>
    </citation>
    <scope>NUCLEOTIDE SEQUENCE [LARGE SCALE GENOMIC DNA]</scope>
    <source>
        <strain evidence="1">JCA_2017</strain>
    </source>
</reference>
<sequence>MHNAKPARIPIVGHFKLSKSQCPKNEEEREEMNKVPYSSAVGSLMYAMVCTRPDIGYVVGVVSRFLSNPGKEHWEAVKWILRYLRGTAKRSLCFGNENLKLIGYSDSDMAGDVDSRKSTSGGAVSWQSKLQKCVTLSTAEAEYVAVTEASKEMLWMKNFLRELGHDQDDYVVNCDNQSTIHLTKNLMFHSLYSSLYSFNYFFLTLPHRAHFAFTEEGIGIAESQQ</sequence>
<dbReference type="PANTHER" id="PTHR11439">
    <property type="entry name" value="GAG-POL-RELATED RETROTRANSPOSON"/>
    <property type="match status" value="1"/>
</dbReference>
<evidence type="ECO:0000313" key="1">
    <source>
        <dbReference type="EMBL" id="RDY00834.1"/>
    </source>
</evidence>
<dbReference type="AlphaFoldDB" id="A0A371HDQ2"/>
<evidence type="ECO:0000313" key="2">
    <source>
        <dbReference type="Proteomes" id="UP000257109"/>
    </source>
</evidence>
<dbReference type="OrthoDB" id="1915846at2759"/>
<dbReference type="EMBL" id="QJKJ01002893">
    <property type="protein sequence ID" value="RDY00834.1"/>
    <property type="molecule type" value="Genomic_DNA"/>
</dbReference>
<gene>
    <name evidence="1" type="ORF">CR513_15928</name>
</gene>
<dbReference type="PANTHER" id="PTHR11439:SF467">
    <property type="entry name" value="INTEGRASE CATALYTIC DOMAIN-CONTAINING PROTEIN"/>
    <property type="match status" value="1"/>
</dbReference>
<evidence type="ECO:0008006" key="3">
    <source>
        <dbReference type="Google" id="ProtNLM"/>
    </source>
</evidence>
<feature type="non-terminal residue" evidence="1">
    <location>
        <position position="1"/>
    </location>
</feature>
<comment type="caution">
    <text evidence="1">The sequence shown here is derived from an EMBL/GenBank/DDBJ whole genome shotgun (WGS) entry which is preliminary data.</text>
</comment>
<organism evidence="1 2">
    <name type="scientific">Mucuna pruriens</name>
    <name type="common">Velvet bean</name>
    <name type="synonym">Dolichos pruriens</name>
    <dbReference type="NCBI Taxonomy" id="157652"/>
    <lineage>
        <taxon>Eukaryota</taxon>
        <taxon>Viridiplantae</taxon>
        <taxon>Streptophyta</taxon>
        <taxon>Embryophyta</taxon>
        <taxon>Tracheophyta</taxon>
        <taxon>Spermatophyta</taxon>
        <taxon>Magnoliopsida</taxon>
        <taxon>eudicotyledons</taxon>
        <taxon>Gunneridae</taxon>
        <taxon>Pentapetalae</taxon>
        <taxon>rosids</taxon>
        <taxon>fabids</taxon>
        <taxon>Fabales</taxon>
        <taxon>Fabaceae</taxon>
        <taxon>Papilionoideae</taxon>
        <taxon>50 kb inversion clade</taxon>
        <taxon>NPAAA clade</taxon>
        <taxon>indigoferoid/millettioid clade</taxon>
        <taxon>Phaseoleae</taxon>
        <taxon>Mucuna</taxon>
    </lineage>
</organism>
<proteinExistence type="predicted"/>
<dbReference type="Proteomes" id="UP000257109">
    <property type="component" value="Unassembled WGS sequence"/>
</dbReference>
<name>A0A371HDQ2_MUCPR</name>
<dbReference type="CDD" id="cd09272">
    <property type="entry name" value="RNase_HI_RT_Ty1"/>
    <property type="match status" value="1"/>
</dbReference>
<dbReference type="STRING" id="157652.A0A371HDQ2"/>
<protein>
    <recommendedName>
        <fullName evidence="3">Retrovirus-related Pol polyprotein from transposon TNT 1-94</fullName>
    </recommendedName>
</protein>
<accession>A0A371HDQ2</accession>